<dbReference type="Pfam" id="PF13563">
    <property type="entry name" value="2_5_RNA_ligase2"/>
    <property type="match status" value="1"/>
</dbReference>
<dbReference type="OrthoDB" id="666946at2"/>
<comment type="caution">
    <text evidence="1">The sequence shown here is derived from an EMBL/GenBank/DDBJ whole genome shotgun (WGS) entry which is preliminary data.</text>
</comment>
<evidence type="ECO:0000313" key="1">
    <source>
        <dbReference type="EMBL" id="RXK83407.1"/>
    </source>
</evidence>
<reference evidence="1 2" key="1">
    <citation type="submission" date="2019-01" db="EMBL/GenBank/DDBJ databases">
        <title>Filimonas sp. strain TTM-71.</title>
        <authorList>
            <person name="Chen W.-M."/>
        </authorList>
    </citation>
    <scope>NUCLEOTIDE SEQUENCE [LARGE SCALE GENOMIC DNA]</scope>
    <source>
        <strain evidence="1 2">TTM-71</strain>
    </source>
</reference>
<organism evidence="1 2">
    <name type="scientific">Filimonas effusa</name>
    <dbReference type="NCBI Taxonomy" id="2508721"/>
    <lineage>
        <taxon>Bacteria</taxon>
        <taxon>Pseudomonadati</taxon>
        <taxon>Bacteroidota</taxon>
        <taxon>Chitinophagia</taxon>
        <taxon>Chitinophagales</taxon>
        <taxon>Chitinophagaceae</taxon>
        <taxon>Filimonas</taxon>
    </lineage>
</organism>
<dbReference type="Gene3D" id="3.90.1140.10">
    <property type="entry name" value="Cyclic phosphodiesterase"/>
    <property type="match status" value="1"/>
</dbReference>
<dbReference type="InterPro" id="IPR009097">
    <property type="entry name" value="Cyclic_Pdiesterase"/>
</dbReference>
<dbReference type="SUPFAM" id="SSF55144">
    <property type="entry name" value="LigT-like"/>
    <property type="match status" value="1"/>
</dbReference>
<gene>
    <name evidence="1" type="ORF">ESB13_15030</name>
</gene>
<evidence type="ECO:0000313" key="2">
    <source>
        <dbReference type="Proteomes" id="UP000290545"/>
    </source>
</evidence>
<dbReference type="Proteomes" id="UP000290545">
    <property type="component" value="Unassembled WGS sequence"/>
</dbReference>
<keyword evidence="2" id="KW-1185">Reference proteome</keyword>
<name>A0A4Q1D6W1_9BACT</name>
<dbReference type="AlphaFoldDB" id="A0A4Q1D6W1"/>
<dbReference type="EMBL" id="SDHZ01000002">
    <property type="protein sequence ID" value="RXK83407.1"/>
    <property type="molecule type" value="Genomic_DNA"/>
</dbReference>
<proteinExistence type="predicted"/>
<evidence type="ECO:0008006" key="3">
    <source>
        <dbReference type="Google" id="ProtNLM"/>
    </source>
</evidence>
<accession>A0A4Q1D6W1</accession>
<protein>
    <recommendedName>
        <fullName evidence="3">2'-5' RNA ligase family protein</fullName>
    </recommendedName>
</protein>
<dbReference type="RefSeq" id="WP_129004460.1">
    <property type="nucleotide sequence ID" value="NZ_SDHZ01000002.1"/>
</dbReference>
<sequence>METGCLTTGMFNVPSAETFEYLLVVQPDASVRTQVMEERYFFNGLYRQGVADSMPPDIAVASFTAKEAMEDILIRWLRRMIAQQPGFTVTLNNYGAIPPQALYLRVQDQEPFLKLAAGLQPVCDFLKDNQCPPLLRYSKAFIPLASKLPPAVFEKATPDYARRSFHASFEVQQLALIRKSADGTCRKIQAFGLRSSVSDQYAA</sequence>